<proteinExistence type="predicted"/>
<organism evidence="1 2">
    <name type="scientific">Perkinsus olseni</name>
    <name type="common">Perkinsus atlanticus</name>
    <dbReference type="NCBI Taxonomy" id="32597"/>
    <lineage>
        <taxon>Eukaryota</taxon>
        <taxon>Sar</taxon>
        <taxon>Alveolata</taxon>
        <taxon>Perkinsozoa</taxon>
        <taxon>Perkinsea</taxon>
        <taxon>Perkinsida</taxon>
        <taxon>Perkinsidae</taxon>
        <taxon>Perkinsus</taxon>
    </lineage>
</organism>
<dbReference type="EMBL" id="JABANM010002129">
    <property type="protein sequence ID" value="KAF4753082.1"/>
    <property type="molecule type" value="Genomic_DNA"/>
</dbReference>
<gene>
    <name evidence="1" type="ORF">FOZ62_025187</name>
</gene>
<comment type="caution">
    <text evidence="1">The sequence shown here is derived from an EMBL/GenBank/DDBJ whole genome shotgun (WGS) entry which is preliminary data.</text>
</comment>
<name>A0A7J6U7K0_PEROL</name>
<evidence type="ECO:0000313" key="1">
    <source>
        <dbReference type="EMBL" id="KAF4753082.1"/>
    </source>
</evidence>
<sequence>MSLGIKPKLFGTQLKLGTVRYPTRRREVNVQPVHVDNYFGSLLQENESAPDSESSGVLRTRKCSTPTLFTEA</sequence>
<dbReference type="Proteomes" id="UP000574390">
    <property type="component" value="Unassembled WGS sequence"/>
</dbReference>
<protein>
    <submittedName>
        <fullName evidence="1">Uncharacterized protein</fullName>
    </submittedName>
</protein>
<evidence type="ECO:0000313" key="2">
    <source>
        <dbReference type="Proteomes" id="UP000574390"/>
    </source>
</evidence>
<reference evidence="1 2" key="1">
    <citation type="submission" date="2020-04" db="EMBL/GenBank/DDBJ databases">
        <title>Perkinsus olseni comparative genomics.</title>
        <authorList>
            <person name="Bogema D.R."/>
        </authorList>
    </citation>
    <scope>NUCLEOTIDE SEQUENCE [LARGE SCALE GENOMIC DNA]</scope>
    <source>
        <strain evidence="1">ATCC PRA-205</strain>
    </source>
</reference>
<dbReference type="AlphaFoldDB" id="A0A7J6U7K0"/>
<accession>A0A7J6U7K0</accession>